<dbReference type="OrthoDB" id="5891264at2"/>
<evidence type="ECO:0000313" key="2">
    <source>
        <dbReference type="EMBL" id="KDN28030.1"/>
    </source>
</evidence>
<evidence type="ECO:0000313" key="3">
    <source>
        <dbReference type="Proteomes" id="UP000027219"/>
    </source>
</evidence>
<protein>
    <submittedName>
        <fullName evidence="2">Uncharacterized protein</fullName>
    </submittedName>
</protein>
<keyword evidence="1" id="KW-1133">Transmembrane helix</keyword>
<dbReference type="Proteomes" id="UP000027219">
    <property type="component" value="Unassembled WGS sequence"/>
</dbReference>
<accession>A0A066ULT5</accession>
<feature type="transmembrane region" description="Helical" evidence="1">
    <location>
        <begin position="20"/>
        <end position="40"/>
    </location>
</feature>
<gene>
    <name evidence="2" type="ORF">VFDL14_24365</name>
</gene>
<dbReference type="AlphaFoldDB" id="A0A066ULT5"/>
<keyword evidence="3" id="KW-1185">Reference proteome</keyword>
<comment type="caution">
    <text evidence="2">The sequence shown here is derived from an EMBL/GenBank/DDBJ whole genome shotgun (WGS) entry which is preliminary data.</text>
</comment>
<organism evidence="2 3">
    <name type="scientific">Vibrio fortis</name>
    <dbReference type="NCBI Taxonomy" id="212667"/>
    <lineage>
        <taxon>Bacteria</taxon>
        <taxon>Pseudomonadati</taxon>
        <taxon>Pseudomonadota</taxon>
        <taxon>Gammaproteobacteria</taxon>
        <taxon>Vibrionales</taxon>
        <taxon>Vibrionaceae</taxon>
        <taxon>Vibrio</taxon>
    </lineage>
</organism>
<feature type="transmembrane region" description="Helical" evidence="1">
    <location>
        <begin position="60"/>
        <end position="78"/>
    </location>
</feature>
<dbReference type="RefSeq" id="WP_032551801.1">
    <property type="nucleotide sequence ID" value="NZ_JFFR01000024.1"/>
</dbReference>
<dbReference type="EMBL" id="JFFR01000024">
    <property type="protein sequence ID" value="KDN28030.1"/>
    <property type="molecule type" value="Genomic_DNA"/>
</dbReference>
<keyword evidence="1" id="KW-0472">Membrane</keyword>
<keyword evidence="1" id="KW-0812">Transmembrane</keyword>
<evidence type="ECO:0000256" key="1">
    <source>
        <dbReference type="SAM" id="Phobius"/>
    </source>
</evidence>
<reference evidence="2 3" key="1">
    <citation type="submission" date="2014-02" db="EMBL/GenBank/DDBJ databases">
        <title>Vibrio fortis Dalian14 Genome Sequencing.</title>
        <authorList>
            <person name="Wang Y."/>
            <person name="Song L."/>
            <person name="Liu G."/>
            <person name="Ding J."/>
        </authorList>
    </citation>
    <scope>NUCLEOTIDE SEQUENCE [LARGE SCALE GENOMIC DNA]</scope>
    <source>
        <strain evidence="2 3">Dalian14</strain>
    </source>
</reference>
<name>A0A066ULT5_9VIBR</name>
<proteinExistence type="predicted"/>
<sequence length="92" mass="10663">MNSKKFDSWGKLREKGCLKWLLQSTLTAGFVYSALNVALFYPSSDAHSLSQFLSENAPNYIFYTIGMFFAVWGIWLYSESSYQKEAKRRNRA</sequence>
<dbReference type="STRING" id="212667.VFDL14_24365"/>